<dbReference type="InterPro" id="IPR016563">
    <property type="entry name" value="Npl4"/>
</dbReference>
<evidence type="ECO:0000256" key="3">
    <source>
        <dbReference type="ARBA" id="ARBA00011025"/>
    </source>
</evidence>
<evidence type="ECO:0000256" key="2">
    <source>
        <dbReference type="ARBA" id="ARBA00004556"/>
    </source>
</evidence>
<dbReference type="InterPro" id="IPR007716">
    <property type="entry name" value="NPL4_Zn-bd_put"/>
</dbReference>
<dbReference type="InterPro" id="IPR001876">
    <property type="entry name" value="Znf_RanBP2"/>
</dbReference>
<evidence type="ECO:0000256" key="8">
    <source>
        <dbReference type="PROSITE-ProRule" id="PRU00322"/>
    </source>
</evidence>
<dbReference type="GO" id="GO:0034098">
    <property type="term" value="C:VCP-NPL4-UFD1 AAA ATPase complex"/>
    <property type="evidence" value="ECO:0007669"/>
    <property type="project" value="EnsemblFungi"/>
</dbReference>
<evidence type="ECO:0000256" key="1">
    <source>
        <dbReference type="ARBA" id="ARBA00004335"/>
    </source>
</evidence>
<evidence type="ECO:0000256" key="6">
    <source>
        <dbReference type="ARBA" id="ARBA00022771"/>
    </source>
</evidence>
<dbReference type="OMA" id="MCANCAP"/>
<dbReference type="PROSITE" id="PS01358">
    <property type="entry name" value="ZF_RANBP2_1"/>
    <property type="match status" value="1"/>
</dbReference>
<reference evidence="11 12" key="1">
    <citation type="journal article" date="2013" name="Curr. Biol.">
        <title>Shared signatures of parasitism and phylogenomics unite Cryptomycota and microsporidia.</title>
        <authorList>
            <person name="James T.Y."/>
            <person name="Pelin A."/>
            <person name="Bonen L."/>
            <person name="Ahrendt S."/>
            <person name="Sain D."/>
            <person name="Corradi N."/>
            <person name="Stajich J.E."/>
        </authorList>
    </citation>
    <scope>NUCLEOTIDE SEQUENCE [LARGE SCALE GENOMIC DNA]</scope>
    <source>
        <strain evidence="11 12">CSF55</strain>
    </source>
</reference>
<dbReference type="SMART" id="SM00547">
    <property type="entry name" value="ZnF_RBZ"/>
    <property type="match status" value="1"/>
</dbReference>
<dbReference type="PROSITE" id="PS50199">
    <property type="entry name" value="ZF_RANBP2_2"/>
    <property type="match status" value="1"/>
</dbReference>
<dbReference type="GO" id="GO:0030894">
    <property type="term" value="C:replisome"/>
    <property type="evidence" value="ECO:0007669"/>
    <property type="project" value="EnsemblFungi"/>
</dbReference>
<dbReference type="SUPFAM" id="SSF90209">
    <property type="entry name" value="Ran binding protein zinc finger-like"/>
    <property type="match status" value="1"/>
</dbReference>
<dbReference type="AlphaFoldDB" id="A0A075AW82"/>
<keyword evidence="5" id="KW-0479">Metal-binding</keyword>
<dbReference type="GO" id="GO:0043130">
    <property type="term" value="F:ubiquitin binding"/>
    <property type="evidence" value="ECO:0007669"/>
    <property type="project" value="TreeGrafter"/>
</dbReference>
<dbReference type="GO" id="GO:0051228">
    <property type="term" value="P:mitotic spindle disassembly"/>
    <property type="evidence" value="ECO:0007669"/>
    <property type="project" value="EnsemblFungi"/>
</dbReference>
<feature type="domain" description="RanBP2-type" evidence="9">
    <location>
        <begin position="561"/>
        <end position="591"/>
    </location>
</feature>
<dbReference type="GO" id="GO:0000837">
    <property type="term" value="C:Doa10p ubiquitin ligase complex"/>
    <property type="evidence" value="ECO:0007669"/>
    <property type="project" value="EnsemblFungi"/>
</dbReference>
<dbReference type="GO" id="GO:0070651">
    <property type="term" value="P:nonfunctional rRNA decay"/>
    <property type="evidence" value="ECO:0007669"/>
    <property type="project" value="EnsemblFungi"/>
</dbReference>
<dbReference type="InterPro" id="IPR037518">
    <property type="entry name" value="MPN"/>
</dbReference>
<dbReference type="PIRSF" id="PIRSF010052">
    <property type="entry name" value="Polyub_prc_Npl4"/>
    <property type="match status" value="1"/>
</dbReference>
<organism evidence="11 12">
    <name type="scientific">Rozella allomycis (strain CSF55)</name>
    <dbReference type="NCBI Taxonomy" id="988480"/>
    <lineage>
        <taxon>Eukaryota</taxon>
        <taxon>Fungi</taxon>
        <taxon>Fungi incertae sedis</taxon>
        <taxon>Cryptomycota</taxon>
        <taxon>Cryptomycota incertae sedis</taxon>
        <taxon>Rozella</taxon>
    </lineage>
</organism>
<dbReference type="Pfam" id="PF05020">
    <property type="entry name" value="zf-NPL4"/>
    <property type="match status" value="1"/>
</dbReference>
<dbReference type="GO" id="GO:1990112">
    <property type="term" value="C:RQC complex"/>
    <property type="evidence" value="ECO:0007669"/>
    <property type="project" value="EnsemblFungi"/>
</dbReference>
<dbReference type="Pfam" id="PF05021">
    <property type="entry name" value="NPL4"/>
    <property type="match status" value="1"/>
</dbReference>
<name>A0A075AW82_ROZAC</name>
<dbReference type="PROSITE" id="PS50249">
    <property type="entry name" value="MPN"/>
    <property type="match status" value="1"/>
</dbReference>
<proteinExistence type="inferred from homology"/>
<comment type="subcellular location">
    <subcellularLocation>
        <location evidence="2">Cytoplasm</location>
        <location evidence="2">Perinuclear region</location>
    </subcellularLocation>
    <subcellularLocation>
        <location evidence="1">Nucleus membrane</location>
        <topology evidence="1">Peripheral membrane protein</topology>
        <orientation evidence="1">Cytoplasmic side</orientation>
    </subcellularLocation>
</comment>
<dbReference type="EMBL" id="KE561091">
    <property type="protein sequence ID" value="EPZ32967.1"/>
    <property type="molecule type" value="Genomic_DNA"/>
</dbReference>
<accession>A0A075AW82</accession>
<comment type="similarity">
    <text evidence="3">Belongs to the NPL4 family.</text>
</comment>
<dbReference type="Proteomes" id="UP000030755">
    <property type="component" value="Unassembled WGS sequence"/>
</dbReference>
<evidence type="ECO:0000256" key="5">
    <source>
        <dbReference type="ARBA" id="ARBA00022723"/>
    </source>
</evidence>
<dbReference type="Pfam" id="PF00641">
    <property type="entry name" value="Zn_ribbon_RanBP"/>
    <property type="match status" value="1"/>
</dbReference>
<dbReference type="GO" id="GO:0031965">
    <property type="term" value="C:nuclear membrane"/>
    <property type="evidence" value="ECO:0007669"/>
    <property type="project" value="UniProtKB-SubCell"/>
</dbReference>
<dbReference type="Gene3D" id="2.30.30.380">
    <property type="entry name" value="Zn-finger domain of Sec23/24"/>
    <property type="match status" value="1"/>
</dbReference>
<dbReference type="GO" id="GO:0000839">
    <property type="term" value="C:Hrd1p ubiquitin ligase ERAD-L complex"/>
    <property type="evidence" value="ECO:0007669"/>
    <property type="project" value="EnsemblFungi"/>
</dbReference>
<dbReference type="HOGENOM" id="CLU_017172_0_0_1"/>
<keyword evidence="12" id="KW-1185">Reference proteome</keyword>
<dbReference type="GO" id="GO:0099638">
    <property type="term" value="P:endosome to plasma membrane protein transport"/>
    <property type="evidence" value="ECO:0007669"/>
    <property type="project" value="EnsemblFungi"/>
</dbReference>
<dbReference type="OrthoDB" id="10251089at2759"/>
<dbReference type="InterPro" id="IPR007717">
    <property type="entry name" value="NPL4_C"/>
</dbReference>
<dbReference type="CDD" id="cd08061">
    <property type="entry name" value="MPN_NPL4"/>
    <property type="match status" value="1"/>
</dbReference>
<sequence>MVSFRAIALIKDCQSEVTKRNTTSSNTSLMQIIGVDSYDFKDYFLCRENGTKICDFDGINTFRDVGLRHGEIVLLKCRVDMFEIEQNRNENKTVSYFGFDDVDGNREKESGLILRAKDPQFCRHNNNGMCDYCCPLEPFDEKYLEEHKIKHLSFYSYLKKTKIKNPNMANVPLLDEPDFSVKKCDRHAPFPTGICSYCQPSAISLQPQAFRMVDHVEFDSSFVIDDFLSTWRSSGLQRFGLLIGRYAAYDEVPLGIKAIVSAIYEPPQDGSVDGIELLHDPMEGNLKDLLDCVGLQIVGMVYTDLVDAGSGDGKVLCKRHAKSFFISGLEAIFIARFQSKYPFLTKYAKIGKFGSRFVTIVISGKEKCLLLFTGDEDGNVSLKEYQMSNVAMSLVENDLIEGCTIPSLLRVQEPTKTKYVPEVFFKQKNEYNIEVQQSAKPVFPVEYLVVNLTHGFPENETPFFLSNSFPKMNRVPLGYPEPKLFDLAKISTMNDISDFGFLLYLTSIERFSKADVETIIDILKKKDQSKLCWFLTESQSWRDLVEKCSGKLFVVISSEVKIGVHWSCPHCTFINESNPETCEMCGLPKIH</sequence>
<evidence type="ECO:0000256" key="7">
    <source>
        <dbReference type="ARBA" id="ARBA00022833"/>
    </source>
</evidence>
<dbReference type="GO" id="GO:0072665">
    <property type="term" value="P:protein localization to vacuole"/>
    <property type="evidence" value="ECO:0007669"/>
    <property type="project" value="EnsemblFungi"/>
</dbReference>
<dbReference type="GO" id="GO:0072671">
    <property type="term" value="P:mitochondria-associated ubiquitin-dependent protein catabolic process"/>
    <property type="evidence" value="ECO:0007669"/>
    <property type="project" value="EnsemblFungi"/>
</dbReference>
<dbReference type="GO" id="GO:0036266">
    <property type="term" value="C:Cdc48p-Npl4p-Vms1p AAA ATPase complex"/>
    <property type="evidence" value="ECO:0007669"/>
    <property type="project" value="EnsemblFungi"/>
</dbReference>
<dbReference type="GO" id="GO:0031625">
    <property type="term" value="F:ubiquitin protein ligase binding"/>
    <property type="evidence" value="ECO:0007669"/>
    <property type="project" value="TreeGrafter"/>
</dbReference>
<dbReference type="GO" id="GO:0030970">
    <property type="term" value="P:retrograde protein transport, ER to cytosol"/>
    <property type="evidence" value="ECO:0007669"/>
    <property type="project" value="EnsemblFungi"/>
</dbReference>
<dbReference type="GO" id="GO:0048471">
    <property type="term" value="C:perinuclear region of cytoplasm"/>
    <property type="evidence" value="ECO:0007669"/>
    <property type="project" value="UniProtKB-SubCell"/>
</dbReference>
<evidence type="ECO:0000259" key="9">
    <source>
        <dbReference type="PROSITE" id="PS50199"/>
    </source>
</evidence>
<protein>
    <recommendedName>
        <fullName evidence="4">Nuclear protein localization protein 4</fullName>
    </recommendedName>
</protein>
<evidence type="ECO:0000256" key="4">
    <source>
        <dbReference type="ARBA" id="ARBA00019709"/>
    </source>
</evidence>
<dbReference type="PANTHER" id="PTHR12710:SF0">
    <property type="entry name" value="NUCLEAR PROTEIN LOCALIZATION PROTEIN 4 HOMOLOG"/>
    <property type="match status" value="1"/>
</dbReference>
<dbReference type="GO" id="GO:1900182">
    <property type="term" value="P:positive regulation of protein localization to nucleus"/>
    <property type="evidence" value="ECO:0007669"/>
    <property type="project" value="EnsemblFungi"/>
</dbReference>
<dbReference type="GO" id="GO:0006274">
    <property type="term" value="P:DNA replication termination"/>
    <property type="evidence" value="ECO:0007669"/>
    <property type="project" value="EnsemblFungi"/>
</dbReference>
<dbReference type="PANTHER" id="PTHR12710">
    <property type="entry name" value="NUCLEAR PROTEIN LOCALIZATION 4"/>
    <property type="match status" value="1"/>
</dbReference>
<dbReference type="GO" id="GO:0008270">
    <property type="term" value="F:zinc ion binding"/>
    <property type="evidence" value="ECO:0007669"/>
    <property type="project" value="UniProtKB-KW"/>
</dbReference>
<dbReference type="GO" id="GO:1990116">
    <property type="term" value="P:ribosome-associated ubiquitin-dependent protein catabolic process"/>
    <property type="evidence" value="ECO:0007669"/>
    <property type="project" value="EnsemblFungi"/>
</dbReference>
<feature type="domain" description="MPN" evidence="10">
    <location>
        <begin position="216"/>
        <end position="353"/>
    </location>
</feature>
<dbReference type="GO" id="GO:0036435">
    <property type="term" value="F:K48-linked polyubiquitin modification-dependent protein binding"/>
    <property type="evidence" value="ECO:0007669"/>
    <property type="project" value="EnsemblFungi"/>
</dbReference>
<keyword evidence="6 8" id="KW-0863">Zinc-finger</keyword>
<dbReference type="GO" id="GO:0071629">
    <property type="term" value="P:cytoplasm protein quality control by the ubiquitin-proteasome system"/>
    <property type="evidence" value="ECO:0007669"/>
    <property type="project" value="EnsemblFungi"/>
</dbReference>
<dbReference type="InterPro" id="IPR036443">
    <property type="entry name" value="Znf_RanBP2_sf"/>
</dbReference>
<keyword evidence="7" id="KW-0862">Zinc</keyword>
<dbReference type="STRING" id="988480.A0A075AW82"/>
<gene>
    <name evidence="11" type="ORF">O9G_003698</name>
</gene>
<evidence type="ECO:0000259" key="10">
    <source>
        <dbReference type="PROSITE" id="PS50249"/>
    </source>
</evidence>
<evidence type="ECO:0000313" key="11">
    <source>
        <dbReference type="EMBL" id="EPZ32967.1"/>
    </source>
</evidence>
<evidence type="ECO:0000313" key="12">
    <source>
        <dbReference type="Proteomes" id="UP000030755"/>
    </source>
</evidence>